<reference evidence="1" key="1">
    <citation type="submission" date="2014-11" db="EMBL/GenBank/DDBJ databases">
        <authorList>
            <person name="Amaro Gonzalez C."/>
        </authorList>
    </citation>
    <scope>NUCLEOTIDE SEQUENCE</scope>
</reference>
<reference evidence="1" key="2">
    <citation type="journal article" date="2015" name="Fish Shellfish Immunol.">
        <title>Early steps in the European eel (Anguilla anguilla)-Vibrio vulnificus interaction in the gills: Role of the RtxA13 toxin.</title>
        <authorList>
            <person name="Callol A."/>
            <person name="Pajuelo D."/>
            <person name="Ebbesson L."/>
            <person name="Teles M."/>
            <person name="MacKenzie S."/>
            <person name="Amaro C."/>
        </authorList>
    </citation>
    <scope>NUCLEOTIDE SEQUENCE</scope>
</reference>
<organism evidence="1">
    <name type="scientific">Anguilla anguilla</name>
    <name type="common">European freshwater eel</name>
    <name type="synonym">Muraena anguilla</name>
    <dbReference type="NCBI Taxonomy" id="7936"/>
    <lineage>
        <taxon>Eukaryota</taxon>
        <taxon>Metazoa</taxon>
        <taxon>Chordata</taxon>
        <taxon>Craniata</taxon>
        <taxon>Vertebrata</taxon>
        <taxon>Euteleostomi</taxon>
        <taxon>Actinopterygii</taxon>
        <taxon>Neopterygii</taxon>
        <taxon>Teleostei</taxon>
        <taxon>Anguilliformes</taxon>
        <taxon>Anguillidae</taxon>
        <taxon>Anguilla</taxon>
    </lineage>
</organism>
<name>A0A0E9TGA7_ANGAN</name>
<dbReference type="AlphaFoldDB" id="A0A0E9TGA7"/>
<sequence length="30" mass="3550">MVEVRILGGKYGPRLQDIFFPLWATREEVE</sequence>
<protein>
    <submittedName>
        <fullName evidence="1">Uncharacterized protein</fullName>
    </submittedName>
</protein>
<evidence type="ECO:0000313" key="1">
    <source>
        <dbReference type="EMBL" id="JAH52487.1"/>
    </source>
</evidence>
<dbReference type="EMBL" id="GBXM01056090">
    <property type="protein sequence ID" value="JAH52487.1"/>
    <property type="molecule type" value="Transcribed_RNA"/>
</dbReference>
<accession>A0A0E9TGA7</accession>
<proteinExistence type="predicted"/>